<protein>
    <submittedName>
        <fullName evidence="1">Uncharacterized protein</fullName>
    </submittedName>
</protein>
<sequence length="92" mass="10182">MAGILESREMPSTLSDREGISEAEWLDQIADKAEAFVSNILETISGLQVLLPEAERSELHRQRLAEVKQRIEMLDALLIECRKLSAGASSGE</sequence>
<evidence type="ECO:0000313" key="1">
    <source>
        <dbReference type="EMBL" id="MEX0404287.1"/>
    </source>
</evidence>
<dbReference type="RefSeq" id="WP_367952178.1">
    <property type="nucleotide sequence ID" value="NZ_JBDPGJ010000001.1"/>
</dbReference>
<accession>A0ABV3SC29</accession>
<name>A0ABV3SC29_9HYPH</name>
<evidence type="ECO:0000313" key="2">
    <source>
        <dbReference type="Proteomes" id="UP001556692"/>
    </source>
</evidence>
<reference evidence="1 2" key="1">
    <citation type="submission" date="2024-05" db="EMBL/GenBank/DDBJ databases">
        <authorList>
            <person name="Jiang F."/>
        </authorList>
    </citation>
    <scope>NUCLEOTIDE SEQUENCE [LARGE SCALE GENOMIC DNA]</scope>
    <source>
        <strain evidence="1 2">LZ166</strain>
    </source>
</reference>
<gene>
    <name evidence="1" type="ORF">ABGN05_01265</name>
</gene>
<dbReference type="Proteomes" id="UP001556692">
    <property type="component" value="Unassembled WGS sequence"/>
</dbReference>
<comment type="caution">
    <text evidence="1">The sequence shown here is derived from an EMBL/GenBank/DDBJ whole genome shotgun (WGS) entry which is preliminary data.</text>
</comment>
<dbReference type="EMBL" id="JBDPGJ010000001">
    <property type="protein sequence ID" value="MEX0404287.1"/>
    <property type="molecule type" value="Genomic_DNA"/>
</dbReference>
<keyword evidence="2" id="KW-1185">Reference proteome</keyword>
<organism evidence="1 2">
    <name type="scientific">Aquibium pacificus</name>
    <dbReference type="NCBI Taxonomy" id="3153579"/>
    <lineage>
        <taxon>Bacteria</taxon>
        <taxon>Pseudomonadati</taxon>
        <taxon>Pseudomonadota</taxon>
        <taxon>Alphaproteobacteria</taxon>
        <taxon>Hyphomicrobiales</taxon>
        <taxon>Phyllobacteriaceae</taxon>
        <taxon>Aquibium</taxon>
    </lineage>
</organism>
<proteinExistence type="predicted"/>